<protein>
    <submittedName>
        <fullName evidence="1">Uncharacterized protein</fullName>
    </submittedName>
</protein>
<proteinExistence type="predicted"/>
<sequence length="66" mass="6952">MRFTGVDGEPSKVPPNLAVIKSSIPTTLASIISPGIWAMPVRLPPTSSLTSASALLHTANRKPDRT</sequence>
<evidence type="ECO:0000313" key="1">
    <source>
        <dbReference type="EMBL" id="BCR94921.1"/>
    </source>
</evidence>
<name>A0A7R7W269_ASPKA</name>
<organism evidence="1 2">
    <name type="scientific">Aspergillus kawachii</name>
    <name type="common">White koji mold</name>
    <name type="synonym">Aspergillus awamori var. kawachi</name>
    <dbReference type="NCBI Taxonomy" id="1069201"/>
    <lineage>
        <taxon>Eukaryota</taxon>
        <taxon>Fungi</taxon>
        <taxon>Dikarya</taxon>
        <taxon>Ascomycota</taxon>
        <taxon>Pezizomycotina</taxon>
        <taxon>Eurotiomycetes</taxon>
        <taxon>Eurotiomycetidae</taxon>
        <taxon>Eurotiales</taxon>
        <taxon>Aspergillaceae</taxon>
        <taxon>Aspergillus</taxon>
        <taxon>Aspergillus subgen. Circumdati</taxon>
    </lineage>
</organism>
<reference evidence="1" key="1">
    <citation type="submission" date="2021-01" db="EMBL/GenBank/DDBJ databases">
        <authorList>
            <consortium name="Aspergillus luchuensis mut. kawachii IFO 4304 genome sequencing consortium"/>
            <person name="Kazuki M."/>
            <person name="Futagami T."/>
        </authorList>
    </citation>
    <scope>NUCLEOTIDE SEQUENCE</scope>
    <source>
        <strain evidence="1">IFO 4308</strain>
    </source>
</reference>
<evidence type="ECO:0000313" key="2">
    <source>
        <dbReference type="Proteomes" id="UP000661280"/>
    </source>
</evidence>
<reference evidence="1" key="2">
    <citation type="submission" date="2021-02" db="EMBL/GenBank/DDBJ databases">
        <title>Aspergillus luchuensis mut. kawachii IFO 4304 genome sequence.</title>
        <authorList>
            <person name="Mori K."/>
            <person name="Kadooka C."/>
            <person name="Goto M."/>
            <person name="Futagami T."/>
        </authorList>
    </citation>
    <scope>NUCLEOTIDE SEQUENCE</scope>
    <source>
        <strain evidence="1">IFO 4308</strain>
    </source>
</reference>
<keyword evidence="2" id="KW-1185">Reference proteome</keyword>
<dbReference type="RefSeq" id="XP_041538687.1">
    <property type="nucleotide sequence ID" value="XM_041684509.1"/>
</dbReference>
<gene>
    <name evidence="1" type="ORF">AKAW2_11967A</name>
</gene>
<dbReference type="KEGG" id="aluc:AKAW2_11967A"/>
<dbReference type="GeneID" id="64956246"/>
<dbReference type="EMBL" id="AP024425">
    <property type="protein sequence ID" value="BCR94921.1"/>
    <property type="molecule type" value="Genomic_DNA"/>
</dbReference>
<accession>A0A7R7W269</accession>
<dbReference type="AlphaFoldDB" id="A0A7R7W269"/>
<dbReference type="Proteomes" id="UP000661280">
    <property type="component" value="Chromosome 1"/>
</dbReference>